<evidence type="ECO:0000256" key="3">
    <source>
        <dbReference type="ARBA" id="ARBA00022833"/>
    </source>
</evidence>
<feature type="binding site" evidence="7">
    <location>
        <position position="167"/>
    </location>
    <ligand>
        <name>Zn(2+)</name>
        <dbReference type="ChEBI" id="CHEBI:29105"/>
    </ligand>
</feature>
<dbReference type="GO" id="GO:0015976">
    <property type="term" value="P:carbon utilization"/>
    <property type="evidence" value="ECO:0007669"/>
    <property type="project" value="InterPro"/>
</dbReference>
<dbReference type="InterPro" id="IPR036874">
    <property type="entry name" value="Carbonic_anhydrase_sf"/>
</dbReference>
<protein>
    <recommendedName>
        <fullName evidence="2 8">Carbonic anhydrase</fullName>
        <ecNumber evidence="2 8">4.2.1.1</ecNumber>
    </recommendedName>
    <alternativeName>
        <fullName evidence="8">Carbonate dehydratase</fullName>
    </alternativeName>
</protein>
<dbReference type="Gene3D" id="3.40.1050.10">
    <property type="entry name" value="Carbonic anhydrase"/>
    <property type="match status" value="1"/>
</dbReference>
<proteinExistence type="inferred from homology"/>
<evidence type="ECO:0000313" key="9">
    <source>
        <dbReference type="EMBL" id="PSI01871.1"/>
    </source>
</evidence>
<evidence type="ECO:0000256" key="1">
    <source>
        <dbReference type="ARBA" id="ARBA00006217"/>
    </source>
</evidence>
<feature type="binding site" evidence="7">
    <location>
        <position position="111"/>
    </location>
    <ligand>
        <name>Zn(2+)</name>
        <dbReference type="ChEBI" id="CHEBI:29105"/>
    </ligand>
</feature>
<comment type="cofactor">
    <cofactor evidence="7">
        <name>Zn(2+)</name>
        <dbReference type="ChEBI" id="CHEBI:29105"/>
    </cofactor>
    <text evidence="7">Binds 1 zinc ion per subunit.</text>
</comment>
<dbReference type="GO" id="GO:0008270">
    <property type="term" value="F:zinc ion binding"/>
    <property type="evidence" value="ECO:0007669"/>
    <property type="project" value="UniProtKB-UniRule"/>
</dbReference>
<dbReference type="EMBL" id="PXVC01000017">
    <property type="protein sequence ID" value="PSI01871.1"/>
    <property type="molecule type" value="Genomic_DNA"/>
</dbReference>
<dbReference type="AlphaFoldDB" id="A0A2P7EF51"/>
<feature type="binding site" evidence="7">
    <location>
        <position position="164"/>
    </location>
    <ligand>
        <name>Zn(2+)</name>
        <dbReference type="ChEBI" id="CHEBI:29105"/>
    </ligand>
</feature>
<accession>A0A2P7EF51</accession>
<comment type="catalytic activity">
    <reaction evidence="6 8">
        <text>hydrogencarbonate + H(+) = CO2 + H2O</text>
        <dbReference type="Rhea" id="RHEA:10748"/>
        <dbReference type="ChEBI" id="CHEBI:15377"/>
        <dbReference type="ChEBI" id="CHEBI:15378"/>
        <dbReference type="ChEBI" id="CHEBI:16526"/>
        <dbReference type="ChEBI" id="CHEBI:17544"/>
        <dbReference type="EC" id="4.2.1.1"/>
    </reaction>
</comment>
<evidence type="ECO:0000256" key="7">
    <source>
        <dbReference type="PIRSR" id="PIRSR601765-1"/>
    </source>
</evidence>
<dbReference type="PROSITE" id="PS51318">
    <property type="entry name" value="TAT"/>
    <property type="match status" value="1"/>
</dbReference>
<dbReference type="STRING" id="1910958.BTM30_06710"/>
<keyword evidence="7" id="KW-0479">Metal-binding</keyword>
<evidence type="ECO:0000313" key="10">
    <source>
        <dbReference type="Proteomes" id="UP000240206"/>
    </source>
</evidence>
<dbReference type="InterPro" id="IPR006311">
    <property type="entry name" value="TAT_signal"/>
</dbReference>
<evidence type="ECO:0000256" key="4">
    <source>
        <dbReference type="ARBA" id="ARBA00023136"/>
    </source>
</evidence>
<dbReference type="NCBIfam" id="TIGR01409">
    <property type="entry name" value="TAT_signal_seq"/>
    <property type="match status" value="1"/>
</dbReference>
<name>A0A2P7EF51_9SYNE</name>
<keyword evidence="4" id="KW-0472">Membrane</keyword>
<dbReference type="EC" id="4.2.1.1" evidence="2 8"/>
<sequence>MAPSRRELLEKAAFLGAALGFGQCWPGLAQAAVVDGDLRAQLEVCKPSLKPLQQLIAGNQRFMKAWAAAGEAESPDLRMQALQLAYGDGGCEIKPQALAKGQRPWAAVLTCADSRVPLEWLFNTGDGELFGVRSAGNTAFNEGVASLEYAVANLDVPLIMVLGHSGCGAVTAAMADAMLTPLLEDLVTPIRASFVPGNNLTEAIKSNACYSAAQLPKRSELLRKAQTSGKLKIQPAYFDIESGQVSLLLV</sequence>
<evidence type="ECO:0000256" key="8">
    <source>
        <dbReference type="RuleBase" id="RU003956"/>
    </source>
</evidence>
<evidence type="ECO:0000256" key="2">
    <source>
        <dbReference type="ARBA" id="ARBA00012925"/>
    </source>
</evidence>
<dbReference type="SUPFAM" id="SSF53056">
    <property type="entry name" value="beta-carbonic anhydrase, cab"/>
    <property type="match status" value="1"/>
</dbReference>
<evidence type="ECO:0000256" key="5">
    <source>
        <dbReference type="ARBA" id="ARBA00023239"/>
    </source>
</evidence>
<dbReference type="RefSeq" id="WP_106499671.1">
    <property type="nucleotide sequence ID" value="NZ_PXVC01000017.1"/>
</dbReference>
<keyword evidence="3 7" id="KW-0862">Zinc</keyword>
<dbReference type="PANTHER" id="PTHR11002">
    <property type="entry name" value="CARBONIC ANHYDRASE"/>
    <property type="match status" value="1"/>
</dbReference>
<comment type="function">
    <text evidence="8">Reversible hydration of carbon dioxide.</text>
</comment>
<dbReference type="Proteomes" id="UP000240206">
    <property type="component" value="Unassembled WGS sequence"/>
</dbReference>
<gene>
    <name evidence="9" type="ORF">C7K08_05645</name>
</gene>
<dbReference type="GO" id="GO:0004089">
    <property type="term" value="F:carbonate dehydratase activity"/>
    <property type="evidence" value="ECO:0007669"/>
    <property type="project" value="UniProtKB-UniRule"/>
</dbReference>
<keyword evidence="10" id="KW-1185">Reference proteome</keyword>
<feature type="binding site" evidence="7">
    <location>
        <position position="113"/>
    </location>
    <ligand>
        <name>Zn(2+)</name>
        <dbReference type="ChEBI" id="CHEBI:29105"/>
    </ligand>
</feature>
<dbReference type="SMART" id="SM00947">
    <property type="entry name" value="Pro_CA"/>
    <property type="match status" value="1"/>
</dbReference>
<keyword evidence="5 8" id="KW-0456">Lyase</keyword>
<reference evidence="10" key="1">
    <citation type="submission" date="2018-03" db="EMBL/GenBank/DDBJ databases">
        <title>Ecological and genomic features of two cosmopolitan and abundant freshwater picocyanobacteria.</title>
        <authorList>
            <person name="Cabello-Yeves P.J."/>
            <person name="Picazo A."/>
            <person name="Camacho A."/>
            <person name="Callieri C."/>
            <person name="Rosselli R."/>
            <person name="Roda-Garcia J."/>
            <person name="Coutinho F.H."/>
            <person name="Rodriguez-Valera F."/>
        </authorList>
    </citation>
    <scope>NUCLEOTIDE SEQUENCE [LARGE SCALE GENOMIC DNA]</scope>
    <source>
        <strain evidence="10">Tous</strain>
    </source>
</reference>
<evidence type="ECO:0000256" key="6">
    <source>
        <dbReference type="ARBA" id="ARBA00048348"/>
    </source>
</evidence>
<organism evidence="9 10">
    <name type="scientific">Synechococcus lacustris str. Tous</name>
    <dbReference type="NCBI Taxonomy" id="1910958"/>
    <lineage>
        <taxon>Bacteria</taxon>
        <taxon>Bacillati</taxon>
        <taxon>Cyanobacteriota</taxon>
        <taxon>Cyanophyceae</taxon>
        <taxon>Synechococcales</taxon>
        <taxon>Synechococcaceae</taxon>
        <taxon>Synechococcus</taxon>
    </lineage>
</organism>
<dbReference type="InterPro" id="IPR015892">
    <property type="entry name" value="Carbonic_anhydrase_CS"/>
</dbReference>
<dbReference type="Pfam" id="PF00484">
    <property type="entry name" value="Pro_CA"/>
    <property type="match status" value="1"/>
</dbReference>
<dbReference type="InterPro" id="IPR001765">
    <property type="entry name" value="Carbonic_anhydrase"/>
</dbReference>
<dbReference type="PANTHER" id="PTHR11002:SF79">
    <property type="entry name" value="CARBONIC ANHYDRASE 2"/>
    <property type="match status" value="1"/>
</dbReference>
<comment type="caution">
    <text evidence="9">The sequence shown here is derived from an EMBL/GenBank/DDBJ whole genome shotgun (WGS) entry which is preliminary data.</text>
</comment>
<dbReference type="PROSITE" id="PS00705">
    <property type="entry name" value="PROK_CO2_ANHYDRASE_2"/>
    <property type="match status" value="1"/>
</dbReference>
<dbReference type="InterPro" id="IPR019546">
    <property type="entry name" value="TAT_signal_bac_arc"/>
</dbReference>
<comment type="similarity">
    <text evidence="1 8">Belongs to the beta-class carbonic anhydrase family.</text>
</comment>